<keyword evidence="4" id="KW-1185">Reference proteome</keyword>
<evidence type="ECO:0000256" key="1">
    <source>
        <dbReference type="SAM" id="MobiDB-lite"/>
    </source>
</evidence>
<evidence type="ECO:0000256" key="2">
    <source>
        <dbReference type="SAM" id="SignalP"/>
    </source>
</evidence>
<reference evidence="3 4" key="1">
    <citation type="submission" date="2019-03" db="EMBL/GenBank/DDBJ databases">
        <title>Draft genome sequences of novel Actinobacteria.</title>
        <authorList>
            <person name="Sahin N."/>
            <person name="Ay H."/>
            <person name="Saygin H."/>
        </authorList>
    </citation>
    <scope>NUCLEOTIDE SEQUENCE [LARGE SCALE GENOMIC DNA]</scope>
    <source>
        <strain evidence="3 4">KC712</strain>
    </source>
</reference>
<evidence type="ECO:0000313" key="4">
    <source>
        <dbReference type="Proteomes" id="UP000294543"/>
    </source>
</evidence>
<name>A0A4R4WIW0_9ACTN</name>
<feature type="region of interest" description="Disordered" evidence="1">
    <location>
        <begin position="120"/>
        <end position="148"/>
    </location>
</feature>
<proteinExistence type="predicted"/>
<dbReference type="AlphaFoldDB" id="A0A4R4WIW0"/>
<feature type="signal peptide" evidence="2">
    <location>
        <begin position="1"/>
        <end position="23"/>
    </location>
</feature>
<dbReference type="Proteomes" id="UP000294543">
    <property type="component" value="Unassembled WGS sequence"/>
</dbReference>
<protein>
    <recommendedName>
        <fullName evidence="5">Subtilisin inhibitor domain-containing protein</fullName>
    </recommendedName>
</protein>
<evidence type="ECO:0008006" key="5">
    <source>
        <dbReference type="Google" id="ProtNLM"/>
    </source>
</evidence>
<gene>
    <name evidence="3" type="ORF">E1294_22755</name>
</gene>
<dbReference type="EMBL" id="SMKP01000064">
    <property type="protein sequence ID" value="TDD18942.1"/>
    <property type="molecule type" value="Genomic_DNA"/>
</dbReference>
<feature type="chain" id="PRO_5020245701" description="Subtilisin inhibitor domain-containing protein" evidence="2">
    <location>
        <begin position="24"/>
        <end position="148"/>
    </location>
</feature>
<organism evidence="3 4">
    <name type="scientific">Nonomuraea diastatica</name>
    <dbReference type="NCBI Taxonomy" id="1848329"/>
    <lineage>
        <taxon>Bacteria</taxon>
        <taxon>Bacillati</taxon>
        <taxon>Actinomycetota</taxon>
        <taxon>Actinomycetes</taxon>
        <taxon>Streptosporangiales</taxon>
        <taxon>Streptosporangiaceae</taxon>
        <taxon>Nonomuraea</taxon>
    </lineage>
</organism>
<accession>A0A4R4WIW0</accession>
<evidence type="ECO:0000313" key="3">
    <source>
        <dbReference type="EMBL" id="TDD18942.1"/>
    </source>
</evidence>
<sequence>MGKIAIRASIALLAAGAFTTVAAALPPTSSVPASRPGVASLAAYRPVSLNPASGEPVTREYQCGTVGLDVVASSSEEREYACDTAKKVAKAAMEGGAPGPAGGWSSGLTIEVDGQTWSCQNRQGDDDPDPHGMCVNNSRESEQVRLYS</sequence>
<dbReference type="OrthoDB" id="3542847at2"/>
<feature type="compositionally biased region" description="Basic and acidic residues" evidence="1">
    <location>
        <begin position="139"/>
        <end position="148"/>
    </location>
</feature>
<keyword evidence="2" id="KW-0732">Signal</keyword>
<comment type="caution">
    <text evidence="3">The sequence shown here is derived from an EMBL/GenBank/DDBJ whole genome shotgun (WGS) entry which is preliminary data.</text>
</comment>
<dbReference type="RefSeq" id="WP_132511253.1">
    <property type="nucleotide sequence ID" value="NZ_SMKP01000064.1"/>
</dbReference>